<organism evidence="1">
    <name type="scientific">mine drainage metagenome</name>
    <dbReference type="NCBI Taxonomy" id="410659"/>
    <lineage>
        <taxon>unclassified sequences</taxon>
        <taxon>metagenomes</taxon>
        <taxon>ecological metagenomes</taxon>
    </lineage>
</organism>
<proteinExistence type="predicted"/>
<protein>
    <submittedName>
        <fullName evidence="1">Protein belonging to Uncharacterized protein family UPF0147</fullName>
    </submittedName>
</protein>
<evidence type="ECO:0000313" key="1">
    <source>
        <dbReference type="EMBL" id="EQD42891.1"/>
    </source>
</evidence>
<dbReference type="EMBL" id="AUZZ01007308">
    <property type="protein sequence ID" value="EQD42891.1"/>
    <property type="molecule type" value="Genomic_DNA"/>
</dbReference>
<reference evidence="1" key="1">
    <citation type="submission" date="2013-08" db="EMBL/GenBank/DDBJ databases">
        <authorList>
            <person name="Mendez C."/>
            <person name="Richter M."/>
            <person name="Ferrer M."/>
            <person name="Sanchez J."/>
        </authorList>
    </citation>
    <scope>NUCLEOTIDE SEQUENCE</scope>
</reference>
<comment type="caution">
    <text evidence="1">The sequence shown here is derived from an EMBL/GenBank/DDBJ whole genome shotgun (WGS) entry which is preliminary data.</text>
</comment>
<dbReference type="InterPro" id="IPR023130">
    <property type="entry name" value="Ta0600-like_sf"/>
</dbReference>
<accession>T0Z4H0</accession>
<reference evidence="1" key="2">
    <citation type="journal article" date="2014" name="ISME J.">
        <title>Microbial stratification in low pH oxic and suboxic macroscopic growths along an acid mine drainage.</title>
        <authorList>
            <person name="Mendez-Garcia C."/>
            <person name="Mesa V."/>
            <person name="Sprenger R.R."/>
            <person name="Richter M."/>
            <person name="Diez M.S."/>
            <person name="Solano J."/>
            <person name="Bargiela R."/>
            <person name="Golyshina O.V."/>
            <person name="Manteca A."/>
            <person name="Ramos J.L."/>
            <person name="Gallego J.R."/>
            <person name="Llorente I."/>
            <person name="Martins Dos Santos V.A."/>
            <person name="Jensen O.N."/>
            <person name="Pelaez A.I."/>
            <person name="Sanchez J."/>
            <person name="Ferrer M."/>
        </authorList>
    </citation>
    <scope>NUCLEOTIDE SEQUENCE</scope>
</reference>
<dbReference type="SUPFAM" id="SSF158436">
    <property type="entry name" value="Ta0600-like"/>
    <property type="match status" value="1"/>
</dbReference>
<name>T0Z4H0_9ZZZZ</name>
<dbReference type="InterPro" id="IPR005354">
    <property type="entry name" value="UPF0147"/>
</dbReference>
<sequence length="92" mass="10163">MEVFLMEESKVLELIAQVNKQMDIITGDTSVPKNVRNAISEAKQKLNAAGDITVRISSAIYSVDGVSNDINLPPQARTMVWNLLSMLESIKE</sequence>
<dbReference type="AlphaFoldDB" id="T0Z4H0"/>
<dbReference type="Pfam" id="PF03685">
    <property type="entry name" value="UPF0147"/>
    <property type="match status" value="1"/>
</dbReference>
<gene>
    <name evidence="1" type="ORF">B2A_10126</name>
</gene>
<dbReference type="Gene3D" id="1.20.1440.50">
    <property type="entry name" value="Ta0600-like"/>
    <property type="match status" value="1"/>
</dbReference>